<proteinExistence type="predicted"/>
<accession>X1CPF2</accession>
<dbReference type="EMBL" id="BART01036372">
    <property type="protein sequence ID" value="GAH10301.1"/>
    <property type="molecule type" value="Genomic_DNA"/>
</dbReference>
<reference evidence="1" key="1">
    <citation type="journal article" date="2014" name="Front. Microbiol.">
        <title>High frequency of phylogenetically diverse reductive dehalogenase-homologous genes in deep subseafloor sedimentary metagenomes.</title>
        <authorList>
            <person name="Kawai M."/>
            <person name="Futagami T."/>
            <person name="Toyoda A."/>
            <person name="Takaki Y."/>
            <person name="Nishi S."/>
            <person name="Hori S."/>
            <person name="Arai W."/>
            <person name="Tsubouchi T."/>
            <person name="Morono Y."/>
            <person name="Uchiyama I."/>
            <person name="Ito T."/>
            <person name="Fujiyama A."/>
            <person name="Inagaki F."/>
            <person name="Takami H."/>
        </authorList>
    </citation>
    <scope>NUCLEOTIDE SEQUENCE</scope>
    <source>
        <strain evidence="1">Expedition CK06-06</strain>
    </source>
</reference>
<protein>
    <submittedName>
        <fullName evidence="1">Uncharacterized protein</fullName>
    </submittedName>
</protein>
<comment type="caution">
    <text evidence="1">The sequence shown here is derived from an EMBL/GenBank/DDBJ whole genome shotgun (WGS) entry which is preliminary data.</text>
</comment>
<gene>
    <name evidence="1" type="ORF">S01H4_61368</name>
</gene>
<dbReference type="AlphaFoldDB" id="X1CPF2"/>
<evidence type="ECO:0000313" key="1">
    <source>
        <dbReference type="EMBL" id="GAH10301.1"/>
    </source>
</evidence>
<organism evidence="1">
    <name type="scientific">marine sediment metagenome</name>
    <dbReference type="NCBI Taxonomy" id="412755"/>
    <lineage>
        <taxon>unclassified sequences</taxon>
        <taxon>metagenomes</taxon>
        <taxon>ecological metagenomes</taxon>
    </lineage>
</organism>
<sequence>MCEQSEVCYHGSVDRRTRDMLQQELSARGVSFEHYFCEKPGDKVNTFIFPWDFIFIRTSKKYLHNLYKKSLERMSIGKNPKHKEGFIAKHGACYNGCDGCVK</sequence>
<name>X1CPF2_9ZZZZ</name>